<comment type="catalytic activity">
    <reaction evidence="12">
        <text>tRNA(Phe) + L-phenylalanine + ATP = L-phenylalanyl-tRNA(Phe) + AMP + diphosphate + H(+)</text>
        <dbReference type="Rhea" id="RHEA:19413"/>
        <dbReference type="Rhea" id="RHEA-COMP:9668"/>
        <dbReference type="Rhea" id="RHEA-COMP:9699"/>
        <dbReference type="ChEBI" id="CHEBI:15378"/>
        <dbReference type="ChEBI" id="CHEBI:30616"/>
        <dbReference type="ChEBI" id="CHEBI:33019"/>
        <dbReference type="ChEBI" id="CHEBI:58095"/>
        <dbReference type="ChEBI" id="CHEBI:78442"/>
        <dbReference type="ChEBI" id="CHEBI:78531"/>
        <dbReference type="ChEBI" id="CHEBI:456215"/>
        <dbReference type="EC" id="6.1.1.20"/>
    </reaction>
</comment>
<evidence type="ECO:0000256" key="8">
    <source>
        <dbReference type="ARBA" id="ARBA00022946"/>
    </source>
</evidence>
<keyword evidence="10 16" id="KW-0030">Aminoacyl-tRNA synthetase</keyword>
<dbReference type="OrthoDB" id="4457at2759"/>
<comment type="subcellular location">
    <subcellularLocation>
        <location evidence="1">Mitochondrion matrix</location>
    </subcellularLocation>
</comment>
<dbReference type="STRING" id="361077.A0A151ZG98"/>
<evidence type="ECO:0000256" key="10">
    <source>
        <dbReference type="ARBA" id="ARBA00023146"/>
    </source>
</evidence>
<dbReference type="FunFam" id="3.30.930.10:FF:000053">
    <property type="entry name" value="Phenylalanyl-tRNA synthetase mitochondrial"/>
    <property type="match status" value="1"/>
</dbReference>
<comment type="similarity">
    <text evidence="2">Belongs to the class-II aminoacyl-tRNA synthetase family.</text>
</comment>
<keyword evidence="4" id="KW-0436">Ligase</keyword>
<evidence type="ECO:0000256" key="2">
    <source>
        <dbReference type="ARBA" id="ARBA00008226"/>
    </source>
</evidence>
<dbReference type="Pfam" id="PF03147">
    <property type="entry name" value="FDX-ACB"/>
    <property type="match status" value="1"/>
</dbReference>
<reference evidence="16 17" key="1">
    <citation type="submission" date="2015-12" db="EMBL/GenBank/DDBJ databases">
        <title>Dictyostelia acquired genes for synthesis and detection of signals that induce cell-type specialization by lateral gene transfer from prokaryotes.</title>
        <authorList>
            <person name="Gloeckner G."/>
            <person name="Schaap P."/>
        </authorList>
    </citation>
    <scope>NUCLEOTIDE SEQUENCE [LARGE SCALE GENOMIC DNA]</scope>
    <source>
        <strain evidence="16 17">TK</strain>
    </source>
</reference>
<dbReference type="SMART" id="SM00896">
    <property type="entry name" value="FDX-ACB"/>
    <property type="match status" value="1"/>
</dbReference>
<organism evidence="16 17">
    <name type="scientific">Tieghemostelium lacteum</name>
    <name type="common">Slime mold</name>
    <name type="synonym">Dictyostelium lacteum</name>
    <dbReference type="NCBI Taxonomy" id="361077"/>
    <lineage>
        <taxon>Eukaryota</taxon>
        <taxon>Amoebozoa</taxon>
        <taxon>Evosea</taxon>
        <taxon>Eumycetozoa</taxon>
        <taxon>Dictyostelia</taxon>
        <taxon>Dictyosteliales</taxon>
        <taxon>Raperosteliaceae</taxon>
        <taxon>Tieghemostelium</taxon>
    </lineage>
</organism>
<dbReference type="Gene3D" id="3.30.70.380">
    <property type="entry name" value="Ferrodoxin-fold anticodon-binding domain"/>
    <property type="match status" value="1"/>
</dbReference>
<evidence type="ECO:0000256" key="7">
    <source>
        <dbReference type="ARBA" id="ARBA00022917"/>
    </source>
</evidence>
<comment type="function">
    <text evidence="13">Is responsible for the charging of tRNA(Phe) with phenylalanine in mitochondrial translation.</text>
</comment>
<dbReference type="GO" id="GO:0004826">
    <property type="term" value="F:phenylalanine-tRNA ligase activity"/>
    <property type="evidence" value="ECO:0007669"/>
    <property type="project" value="UniProtKB-EC"/>
</dbReference>
<dbReference type="InterPro" id="IPR036690">
    <property type="entry name" value="Fdx_antiC-bd_sf"/>
</dbReference>
<evidence type="ECO:0000256" key="13">
    <source>
        <dbReference type="ARBA" id="ARBA00057761"/>
    </source>
</evidence>
<dbReference type="CDD" id="cd00496">
    <property type="entry name" value="PheRS_alpha_core"/>
    <property type="match status" value="1"/>
</dbReference>
<dbReference type="EC" id="6.1.1.20" evidence="3"/>
<evidence type="ECO:0000256" key="11">
    <source>
        <dbReference type="ARBA" id="ARBA00031194"/>
    </source>
</evidence>
<dbReference type="SUPFAM" id="SSF55681">
    <property type="entry name" value="Class II aaRS and biotin synthetases"/>
    <property type="match status" value="1"/>
</dbReference>
<evidence type="ECO:0000256" key="6">
    <source>
        <dbReference type="ARBA" id="ARBA00022840"/>
    </source>
</evidence>
<keyword evidence="17" id="KW-1185">Reference proteome</keyword>
<evidence type="ECO:0000259" key="15">
    <source>
        <dbReference type="PROSITE" id="PS51447"/>
    </source>
</evidence>
<dbReference type="AlphaFoldDB" id="A0A151ZG98"/>
<sequence length="421" mass="49670">MISRYISNSTRVSGSIFRFYCSVNSTSKVLTDYSKLIPKDGNVTSLILDKVGKNLHSMEGHPINIIKKKIQYHFKNNLSNENTQFKFFDEFHPRVTVEKNFNDLLFPNDHIGRSPNDTYYFSQNELLRTHTSAHQTDLMRSQETAFLVTGDVYRRDTIDAVHYPVFHQMEGVKIFPQTPDSVFSKSIDYYTNQDYKDLDSVKLVENDLKKSLESMIKAVIGQDLQIRWIDAYFPFTSPSWEMEILFQDQWLEVLGCGVVHPEIMKNCQLEKHRGWAFGLGLERLAMILFNIPDIRLFWTEDKRFHQQFQQVKYLPNGDIDLKQIKFQPFSKYPSCFKDISFWLGKDFHENTFMEFVRQICGDLVEKVELVDHFENKKTSKSSSCYRIHYRSMERSLTNQEIDLIQQTLRDQIENKVDCKLR</sequence>
<protein>
    <recommendedName>
        <fullName evidence="3">phenylalanine--tRNA ligase</fullName>
        <ecNumber evidence="3">6.1.1.20</ecNumber>
    </recommendedName>
    <alternativeName>
        <fullName evidence="11">Phenylalanyl-tRNA synthetase</fullName>
    </alternativeName>
</protein>
<dbReference type="Proteomes" id="UP000076078">
    <property type="component" value="Unassembled WGS sequence"/>
</dbReference>
<evidence type="ECO:0000256" key="12">
    <source>
        <dbReference type="ARBA" id="ARBA00049255"/>
    </source>
</evidence>
<dbReference type="FunCoup" id="A0A151ZG98">
    <property type="interactions" value="646"/>
</dbReference>
<dbReference type="SUPFAM" id="SSF54991">
    <property type="entry name" value="Anticodon-binding domain of PheRS"/>
    <property type="match status" value="1"/>
</dbReference>
<accession>A0A151ZG98</accession>
<dbReference type="GO" id="GO:0006432">
    <property type="term" value="P:phenylalanyl-tRNA aminoacylation"/>
    <property type="evidence" value="ECO:0007669"/>
    <property type="project" value="TreeGrafter"/>
</dbReference>
<evidence type="ECO:0000313" key="16">
    <source>
        <dbReference type="EMBL" id="KYQ92939.1"/>
    </source>
</evidence>
<dbReference type="OMA" id="PISHYPQ"/>
<dbReference type="GO" id="GO:0005759">
    <property type="term" value="C:mitochondrial matrix"/>
    <property type="evidence" value="ECO:0007669"/>
    <property type="project" value="UniProtKB-SubCell"/>
</dbReference>
<keyword evidence="7" id="KW-0648">Protein biosynthesis</keyword>
<dbReference type="GO" id="GO:0000049">
    <property type="term" value="F:tRNA binding"/>
    <property type="evidence" value="ECO:0007669"/>
    <property type="project" value="InterPro"/>
</dbReference>
<evidence type="ECO:0000313" key="17">
    <source>
        <dbReference type="Proteomes" id="UP000076078"/>
    </source>
</evidence>
<dbReference type="InterPro" id="IPR045864">
    <property type="entry name" value="aa-tRNA-synth_II/BPL/LPL"/>
</dbReference>
<dbReference type="Pfam" id="PF01409">
    <property type="entry name" value="tRNA-synt_2d"/>
    <property type="match status" value="2"/>
</dbReference>
<comment type="caution">
    <text evidence="16">The sequence shown here is derived from an EMBL/GenBank/DDBJ whole genome shotgun (WGS) entry which is preliminary data.</text>
</comment>
<dbReference type="FunFam" id="3.30.70.380:FF:000002">
    <property type="entry name" value="phenylalanine--tRNA ligase, mitochondrial"/>
    <property type="match status" value="1"/>
</dbReference>
<name>A0A151ZG98_TIELA</name>
<dbReference type="InterPro" id="IPR006195">
    <property type="entry name" value="aa-tRNA-synth_II"/>
</dbReference>
<feature type="domain" description="FDX-ACB" evidence="15">
    <location>
        <begin position="330"/>
        <end position="421"/>
    </location>
</feature>
<dbReference type="InterPro" id="IPR002319">
    <property type="entry name" value="Phenylalanyl-tRNA_Synthase"/>
</dbReference>
<dbReference type="PANTHER" id="PTHR11538:SF41">
    <property type="entry name" value="PHENYLALANINE--TRNA LIGASE, MITOCHONDRIAL"/>
    <property type="match status" value="1"/>
</dbReference>
<dbReference type="Gene3D" id="3.30.930.10">
    <property type="entry name" value="Bira Bifunctional Protein, Domain 2"/>
    <property type="match status" value="1"/>
</dbReference>
<evidence type="ECO:0000256" key="3">
    <source>
        <dbReference type="ARBA" id="ARBA00012814"/>
    </source>
</evidence>
<evidence type="ECO:0000256" key="9">
    <source>
        <dbReference type="ARBA" id="ARBA00023128"/>
    </source>
</evidence>
<evidence type="ECO:0000256" key="1">
    <source>
        <dbReference type="ARBA" id="ARBA00004305"/>
    </source>
</evidence>
<evidence type="ECO:0000259" key="14">
    <source>
        <dbReference type="PROSITE" id="PS50862"/>
    </source>
</evidence>
<gene>
    <name evidence="16" type="ORF">DLAC_05537</name>
</gene>
<dbReference type="InterPro" id="IPR005121">
    <property type="entry name" value="Fdx_antiC-bd"/>
</dbReference>
<keyword evidence="9" id="KW-0496">Mitochondrion</keyword>
<dbReference type="PANTHER" id="PTHR11538">
    <property type="entry name" value="PHENYLALANYL-TRNA SYNTHETASE"/>
    <property type="match status" value="1"/>
</dbReference>
<dbReference type="EMBL" id="LODT01000028">
    <property type="protein sequence ID" value="KYQ92939.1"/>
    <property type="molecule type" value="Genomic_DNA"/>
</dbReference>
<feature type="domain" description="Aminoacyl-transfer RNA synthetases class-II family profile" evidence="14">
    <location>
        <begin position="150"/>
        <end position="315"/>
    </location>
</feature>
<evidence type="ECO:0000256" key="5">
    <source>
        <dbReference type="ARBA" id="ARBA00022741"/>
    </source>
</evidence>
<dbReference type="InParanoid" id="A0A151ZG98"/>
<evidence type="ECO:0000256" key="4">
    <source>
        <dbReference type="ARBA" id="ARBA00022598"/>
    </source>
</evidence>
<keyword evidence="6" id="KW-0067">ATP-binding</keyword>
<proteinExistence type="inferred from homology"/>
<dbReference type="PROSITE" id="PS51447">
    <property type="entry name" value="FDX_ACB"/>
    <property type="match status" value="1"/>
</dbReference>
<dbReference type="PROSITE" id="PS50862">
    <property type="entry name" value="AA_TRNA_LIGASE_II"/>
    <property type="match status" value="1"/>
</dbReference>
<keyword evidence="8" id="KW-0809">Transit peptide</keyword>
<keyword evidence="5" id="KW-0547">Nucleotide-binding</keyword>
<dbReference type="GO" id="GO:0005524">
    <property type="term" value="F:ATP binding"/>
    <property type="evidence" value="ECO:0007669"/>
    <property type="project" value="UniProtKB-KW"/>
</dbReference>